<gene>
    <name evidence="1" type="ORF">S01H1_74000</name>
</gene>
<evidence type="ECO:0000313" key="1">
    <source>
        <dbReference type="EMBL" id="GAG33362.1"/>
    </source>
</evidence>
<protein>
    <submittedName>
        <fullName evidence="1">Uncharacterized protein</fullName>
    </submittedName>
</protein>
<dbReference type="EMBL" id="BARS01049473">
    <property type="protein sequence ID" value="GAG33362.1"/>
    <property type="molecule type" value="Genomic_DNA"/>
</dbReference>
<comment type="caution">
    <text evidence="1">The sequence shown here is derived from an EMBL/GenBank/DDBJ whole genome shotgun (WGS) entry which is preliminary data.</text>
</comment>
<dbReference type="AlphaFoldDB" id="X0XD65"/>
<name>X0XD65_9ZZZZ</name>
<sequence length="48" mass="5345">KRAAFVAMAETAHSVAFDLLDFDDIASKVRQQTCAERTGYCRSEFNCA</sequence>
<proteinExistence type="predicted"/>
<feature type="non-terminal residue" evidence="1">
    <location>
        <position position="1"/>
    </location>
</feature>
<organism evidence="1">
    <name type="scientific">marine sediment metagenome</name>
    <dbReference type="NCBI Taxonomy" id="412755"/>
    <lineage>
        <taxon>unclassified sequences</taxon>
        <taxon>metagenomes</taxon>
        <taxon>ecological metagenomes</taxon>
    </lineage>
</organism>
<accession>X0XD65</accession>
<reference evidence="1" key="1">
    <citation type="journal article" date="2014" name="Front. Microbiol.">
        <title>High frequency of phylogenetically diverse reductive dehalogenase-homologous genes in deep subseafloor sedimentary metagenomes.</title>
        <authorList>
            <person name="Kawai M."/>
            <person name="Futagami T."/>
            <person name="Toyoda A."/>
            <person name="Takaki Y."/>
            <person name="Nishi S."/>
            <person name="Hori S."/>
            <person name="Arai W."/>
            <person name="Tsubouchi T."/>
            <person name="Morono Y."/>
            <person name="Uchiyama I."/>
            <person name="Ito T."/>
            <person name="Fujiyama A."/>
            <person name="Inagaki F."/>
            <person name="Takami H."/>
        </authorList>
    </citation>
    <scope>NUCLEOTIDE SEQUENCE</scope>
    <source>
        <strain evidence="1">Expedition CK06-06</strain>
    </source>
</reference>